<accession>A0A0D2WNP0</accession>
<dbReference type="InterPro" id="IPR014727">
    <property type="entry name" value="TopoI_cat_a/b-sub_euk"/>
</dbReference>
<dbReference type="EC" id="5.6.2.1" evidence="7"/>
<dbReference type="GO" id="GO:0005730">
    <property type="term" value="C:nucleolus"/>
    <property type="evidence" value="ECO:0007669"/>
    <property type="project" value="TreeGrafter"/>
</dbReference>
<feature type="active site" description="O-(3'-phospho-DNA)-tyrosine intermediate" evidence="6">
    <location>
        <position position="780"/>
    </location>
</feature>
<dbReference type="InterPro" id="IPR013500">
    <property type="entry name" value="TopoI_cat_euk"/>
</dbReference>
<dbReference type="Proteomes" id="UP000008743">
    <property type="component" value="Unassembled WGS sequence"/>
</dbReference>
<keyword evidence="4 6" id="KW-0238">DNA-binding</keyword>
<evidence type="ECO:0000256" key="6">
    <source>
        <dbReference type="PROSITE-ProRule" id="PRU01382"/>
    </source>
</evidence>
<dbReference type="InterPro" id="IPR025834">
    <property type="entry name" value="TopoI_C_dom"/>
</dbReference>
<dbReference type="Gene3D" id="1.10.10.41">
    <property type="entry name" value="Yeast DNA topoisomerase - domain 1"/>
    <property type="match status" value="1"/>
</dbReference>
<keyword evidence="12" id="KW-1185">Reference proteome</keyword>
<feature type="region of interest" description="Disordered" evidence="9">
    <location>
        <begin position="33"/>
        <end position="273"/>
    </location>
</feature>
<dbReference type="GO" id="GO:0005694">
    <property type="term" value="C:chromosome"/>
    <property type="evidence" value="ECO:0007669"/>
    <property type="project" value="InterPro"/>
</dbReference>
<evidence type="ECO:0000256" key="9">
    <source>
        <dbReference type="SAM" id="MobiDB-lite"/>
    </source>
</evidence>
<feature type="compositionally biased region" description="Low complexity" evidence="9">
    <location>
        <begin position="227"/>
        <end position="249"/>
    </location>
</feature>
<dbReference type="SMART" id="SM00435">
    <property type="entry name" value="TOPEUc"/>
    <property type="match status" value="1"/>
</dbReference>
<dbReference type="FunFam" id="2.170.11.10:FF:000001">
    <property type="entry name" value="DNA topoisomerase I"/>
    <property type="match status" value="1"/>
</dbReference>
<dbReference type="EMBL" id="KE346364">
    <property type="protein sequence ID" value="KJE92805.1"/>
    <property type="molecule type" value="Genomic_DNA"/>
</dbReference>
<comment type="similarity">
    <text evidence="2 6 7">Belongs to the type IB topoisomerase family.</text>
</comment>
<dbReference type="GO" id="GO:0006265">
    <property type="term" value="P:DNA topological change"/>
    <property type="evidence" value="ECO:0007669"/>
    <property type="project" value="UniProtKB-UniRule"/>
</dbReference>
<dbReference type="InterPro" id="IPR051062">
    <property type="entry name" value="Topoisomerase_IB"/>
</dbReference>
<dbReference type="STRING" id="595528.A0A0D2WNP0"/>
<dbReference type="InterPro" id="IPR014711">
    <property type="entry name" value="TopoI_cat_a-hlx-sub_euk"/>
</dbReference>
<dbReference type="InterPro" id="IPR008336">
    <property type="entry name" value="TopoI_DNA-bd_euk"/>
</dbReference>
<keyword evidence="5 6" id="KW-0413">Isomerase</keyword>
<dbReference type="InterPro" id="IPR001631">
    <property type="entry name" value="TopoI"/>
</dbReference>
<dbReference type="eggNOG" id="KOG0981">
    <property type="taxonomic scope" value="Eukaryota"/>
</dbReference>
<dbReference type="InParanoid" id="A0A0D2WNP0"/>
<evidence type="ECO:0000313" key="11">
    <source>
        <dbReference type="EMBL" id="KJE92805.1"/>
    </source>
</evidence>
<evidence type="ECO:0000256" key="5">
    <source>
        <dbReference type="ARBA" id="ARBA00023235"/>
    </source>
</evidence>
<feature type="coiled-coil region" evidence="8">
    <location>
        <begin position="715"/>
        <end position="749"/>
    </location>
</feature>
<dbReference type="Gene3D" id="1.10.132.10">
    <property type="match status" value="1"/>
</dbReference>
<dbReference type="Gene3D" id="3.90.15.10">
    <property type="entry name" value="Topoisomerase I, Chain A, domain 3"/>
    <property type="match status" value="1"/>
</dbReference>
<dbReference type="OMA" id="HRWKEVK"/>
<dbReference type="PhylomeDB" id="A0A0D2WNP0"/>
<keyword evidence="8" id="KW-0175">Coiled coil</keyword>
<evidence type="ECO:0000256" key="2">
    <source>
        <dbReference type="ARBA" id="ARBA00006645"/>
    </source>
</evidence>
<protein>
    <recommendedName>
        <fullName evidence="7">DNA topoisomerase I</fullName>
        <ecNumber evidence="7">5.6.2.1</ecNumber>
    </recommendedName>
    <alternativeName>
        <fullName evidence="7">DNA topoisomerase 1</fullName>
    </alternativeName>
</protein>
<dbReference type="Pfam" id="PF02919">
    <property type="entry name" value="Topoisom_I_N"/>
    <property type="match status" value="1"/>
</dbReference>
<dbReference type="SUPFAM" id="SSF56349">
    <property type="entry name" value="DNA breaking-rejoining enzymes"/>
    <property type="match status" value="1"/>
</dbReference>
<dbReference type="InterPro" id="IPR013034">
    <property type="entry name" value="DNA_topo_DNA_db_N_dom1"/>
</dbReference>
<feature type="compositionally biased region" description="Acidic residues" evidence="9">
    <location>
        <begin position="115"/>
        <end position="129"/>
    </location>
</feature>
<dbReference type="Gene3D" id="2.170.11.10">
    <property type="entry name" value="DNA Topoisomerase I, domain 2"/>
    <property type="match status" value="1"/>
</dbReference>
<feature type="compositionally biased region" description="Low complexity" evidence="9">
    <location>
        <begin position="136"/>
        <end position="164"/>
    </location>
</feature>
<dbReference type="FunFam" id="1.10.132.10:FF:000001">
    <property type="entry name" value="DNA topoisomerase I"/>
    <property type="match status" value="1"/>
</dbReference>
<evidence type="ECO:0000256" key="3">
    <source>
        <dbReference type="ARBA" id="ARBA00023029"/>
    </source>
</evidence>
<dbReference type="OrthoDB" id="47179at2759"/>
<evidence type="ECO:0000256" key="1">
    <source>
        <dbReference type="ARBA" id="ARBA00000213"/>
    </source>
</evidence>
<comment type="catalytic activity">
    <reaction evidence="1 6 7">
        <text>ATP-independent breakage of single-stranded DNA, followed by passage and rejoining.</text>
        <dbReference type="EC" id="5.6.2.1"/>
    </reaction>
</comment>
<dbReference type="SUPFAM" id="SSF56741">
    <property type="entry name" value="Eukaryotic DNA topoisomerase I, N-terminal DNA-binding fragment"/>
    <property type="match status" value="1"/>
</dbReference>
<dbReference type="PROSITE" id="PS52038">
    <property type="entry name" value="TOPO_IB_2"/>
    <property type="match status" value="1"/>
</dbReference>
<proteinExistence type="inferred from homology"/>
<dbReference type="PANTHER" id="PTHR10290:SF3">
    <property type="entry name" value="DNA TOPOISOMERASE 1"/>
    <property type="match status" value="1"/>
</dbReference>
<evidence type="ECO:0000313" key="12">
    <source>
        <dbReference type="Proteomes" id="UP000008743"/>
    </source>
</evidence>
<dbReference type="PANTHER" id="PTHR10290">
    <property type="entry name" value="DNA TOPOISOMERASE I"/>
    <property type="match status" value="1"/>
</dbReference>
<evidence type="ECO:0000259" key="10">
    <source>
        <dbReference type="SMART" id="SM00435"/>
    </source>
</evidence>
<feature type="domain" description="DNA topoisomerase I eukaryotic-type" evidence="10">
    <location>
        <begin position="437"/>
        <end position="794"/>
    </location>
</feature>
<dbReference type="Pfam" id="PF14370">
    <property type="entry name" value="Topo_C_assoc"/>
    <property type="match status" value="1"/>
</dbReference>
<evidence type="ECO:0000256" key="4">
    <source>
        <dbReference type="ARBA" id="ARBA00023125"/>
    </source>
</evidence>
<keyword evidence="3 6" id="KW-0799">Topoisomerase</keyword>
<feature type="compositionally biased region" description="Acidic residues" evidence="9">
    <location>
        <begin position="176"/>
        <end position="217"/>
    </location>
</feature>
<gene>
    <name evidence="11" type="ORF">CAOG_003706</name>
</gene>
<dbReference type="AlphaFoldDB" id="A0A0D2WNP0"/>
<dbReference type="RefSeq" id="XP_004363434.1">
    <property type="nucleotide sequence ID" value="XM_004363377.2"/>
</dbReference>
<dbReference type="GO" id="GO:0006260">
    <property type="term" value="P:DNA replication"/>
    <property type="evidence" value="ECO:0007669"/>
    <property type="project" value="TreeGrafter"/>
</dbReference>
<evidence type="ECO:0000256" key="7">
    <source>
        <dbReference type="RuleBase" id="RU365101"/>
    </source>
</evidence>
<sequence length="821" mass="92068">MLPSLTLQHLLLAHRIDPYILGTMTDVEPKLSVKRENEDTLEAADSKRARLDANGDEPSATPVGVRKHSRDQTADENGADTKRVRQTPVKTEVKSEPAAASPRKAATPKGKYAEADSDSESESNSDSDADDKKSLAARLASKAKASPKPSPKAKAAAPSSAKKAPTPKKAAKKESSDEESEESEDSSEDEDDGSDESGSDSGSDDDSDDEDAYDDEDAPKPKKPAVKKAASPKKAAASPKTKPAAGTSKKASKSADGDGAVTKKKKKADEDDEDVHKWWEEDLTAMLGDGSERWQTLSHNGVMLAPEYVALPPQAFFKYNGQKVALSLPTEELIGFYAAMLKSDYVTKDKFNENFMVELRKVMTKEEKALITDLAKCDFTVIQDYFEQQREIRKNRTKEEKAAIKAQNEELVKQYGFCLMDGRKERIANFRVEPPGLFRGRGDHPKMGMLKRRVVPEDITINCSKDSTPPAPPAGHKWKEVICNKTVTWLASWVDGISGHAKYVMLNSASKLKGLNDMKKYEKARDLKKHIKHIRRSYTEDMSSKEMAIRQRATALHFIDRLALRCGNEKDPEEQADTVGCCSLRFEHIKLEEPSTVHFDFLGKDSIRYQNSVDVEERVYKNLIIFQKNKEEGDLLFDRLTTTALNKYLTDFMPGLTAKVFRTYNASITLQEQLKLTPTDGSIHEKVLAYNRANRAVAVLCNHQRSVPKKFGEQMDKMDEKIEAVKKELNEARKVYKETKDEKKKAAVERLKARVDSLVIQKTDKDENKTIALSTAKLNYLDPRITVAWCKRYDVPVEKIYNKTQRSKFAWSMGVPTDFTF</sequence>
<dbReference type="FunCoup" id="A0A0D2WNP0">
    <property type="interactions" value="261"/>
</dbReference>
<dbReference type="InterPro" id="IPR048045">
    <property type="entry name" value="Topoisomer_I_DNA-bd"/>
</dbReference>
<dbReference type="CDD" id="cd00659">
    <property type="entry name" value="Topo_IB_C"/>
    <property type="match status" value="1"/>
</dbReference>
<evidence type="ECO:0000256" key="8">
    <source>
        <dbReference type="SAM" id="Coils"/>
    </source>
</evidence>
<dbReference type="GO" id="GO:0003677">
    <property type="term" value="F:DNA binding"/>
    <property type="evidence" value="ECO:0007669"/>
    <property type="project" value="UniProtKB-UniRule"/>
</dbReference>
<dbReference type="InterPro" id="IPR013030">
    <property type="entry name" value="DNA_topo_DNA_db_N_dom2"/>
</dbReference>
<dbReference type="PRINTS" id="PR00416">
    <property type="entry name" value="EUTPISMRASEI"/>
</dbReference>
<dbReference type="FunFam" id="3.90.15.10:FF:000003">
    <property type="entry name" value="DNA topoisomerase I"/>
    <property type="match status" value="1"/>
</dbReference>
<organism evidence="11 12">
    <name type="scientific">Capsaspora owczarzaki (strain ATCC 30864)</name>
    <dbReference type="NCBI Taxonomy" id="595528"/>
    <lineage>
        <taxon>Eukaryota</taxon>
        <taxon>Filasterea</taxon>
        <taxon>Capsaspora</taxon>
    </lineage>
</organism>
<dbReference type="InterPro" id="IPR011010">
    <property type="entry name" value="DNA_brk_join_enz"/>
</dbReference>
<feature type="compositionally biased region" description="Basic and acidic residues" evidence="9">
    <location>
        <begin position="33"/>
        <end position="53"/>
    </location>
</feature>
<name>A0A0D2WNP0_CAPO3</name>
<dbReference type="GO" id="GO:0003917">
    <property type="term" value="F:DNA topoisomerase type I (single strand cut, ATP-independent) activity"/>
    <property type="evidence" value="ECO:0007669"/>
    <property type="project" value="UniProtKB-UniRule"/>
</dbReference>
<dbReference type="Pfam" id="PF01028">
    <property type="entry name" value="Topoisom_I"/>
    <property type="match status" value="1"/>
</dbReference>
<dbReference type="InterPro" id="IPR036202">
    <property type="entry name" value="TopoI_DNA-bd_euk_N_sf"/>
</dbReference>
<comment type="function">
    <text evidence="7">Releases the supercoiling and torsional tension of DNA introduced during the DNA replication and transcription by transiently cleaving and rejoining one strand of the DNA duplex. Introduces a single-strand break via transesterification at the specific target site 5'-[CT]CCTTp site in duplex DNA. The scissile phosphodiester is attacked by the catalytic tyrosine of the enzyme, resulting in the formation of a DNA-(3'-phosphotyrosyl)-enzyme intermediate and the expulsion of a 5'-OH DNA strand. The free DNA strand then undergoes passage around the unbroken strand thus removing DNA supercoils. Finally, in the religation step, the DNA 5'-OH attacks the covalent intermediate to expel the active-site tyrosine and restore the DNA phosphodiester backbone.</text>
</comment>
<dbReference type="SUPFAM" id="SSF46596">
    <property type="entry name" value="Eukaryotic DNA topoisomerase I, dispensable insert domain"/>
    <property type="match status" value="1"/>
</dbReference>
<reference evidence="12" key="1">
    <citation type="submission" date="2011-02" db="EMBL/GenBank/DDBJ databases">
        <title>The Genome Sequence of Capsaspora owczarzaki ATCC 30864.</title>
        <authorList>
            <person name="Russ C."/>
            <person name="Cuomo C."/>
            <person name="Burger G."/>
            <person name="Gray M.W."/>
            <person name="Holland P.W.H."/>
            <person name="King N."/>
            <person name="Lang F.B.F."/>
            <person name="Roger A.J."/>
            <person name="Ruiz-Trillo I."/>
            <person name="Young S.K."/>
            <person name="Zeng Q."/>
            <person name="Gargeya S."/>
            <person name="Alvarado L."/>
            <person name="Berlin A."/>
            <person name="Chapman S.B."/>
            <person name="Chen Z."/>
            <person name="Freedman E."/>
            <person name="Gellesch M."/>
            <person name="Goldberg J."/>
            <person name="Griggs A."/>
            <person name="Gujja S."/>
            <person name="Heilman E."/>
            <person name="Heiman D."/>
            <person name="Howarth C."/>
            <person name="Mehta T."/>
            <person name="Neiman D."/>
            <person name="Pearson M."/>
            <person name="Roberts A."/>
            <person name="Saif S."/>
            <person name="Shea T."/>
            <person name="Shenoy N."/>
            <person name="Sisk P."/>
            <person name="Stolte C."/>
            <person name="Sykes S."/>
            <person name="White J."/>
            <person name="Yandava C."/>
            <person name="Haas B."/>
            <person name="Nusbaum C."/>
            <person name="Birren B."/>
        </authorList>
    </citation>
    <scope>NUCLEOTIDE SEQUENCE</scope>
    <source>
        <strain evidence="12">ATCC 30864</strain>
    </source>
</reference>
<dbReference type="GO" id="GO:0007059">
    <property type="term" value="P:chromosome segregation"/>
    <property type="evidence" value="ECO:0007669"/>
    <property type="project" value="TreeGrafter"/>
</dbReference>
<dbReference type="CDD" id="cd03488">
    <property type="entry name" value="Topoisomer_IB_N_htopoI_like"/>
    <property type="match status" value="1"/>
</dbReference>
<dbReference type="InterPro" id="IPR013499">
    <property type="entry name" value="TopoI_euk"/>
</dbReference>